<reference evidence="1 2" key="1">
    <citation type="submission" date="2019-03" db="EMBL/GenBank/DDBJ databases">
        <title>Draft genome sequences of novel Actinobacteria.</title>
        <authorList>
            <person name="Sahin N."/>
            <person name="Ay H."/>
            <person name="Saygin H."/>
        </authorList>
    </citation>
    <scope>NUCLEOTIDE SEQUENCE [LARGE SCALE GENOMIC DNA]</scope>
    <source>
        <strain evidence="1 2">H3C3</strain>
    </source>
</reference>
<keyword evidence="2" id="KW-1185">Reference proteome</keyword>
<dbReference type="AlphaFoldDB" id="A0A4V2YRU9"/>
<dbReference type="Proteomes" id="UP000294513">
    <property type="component" value="Unassembled WGS sequence"/>
</dbReference>
<sequence length="78" mass="8934">MGDRTRIVTPSTDPDRWTDEEKDYFDRGLCSWDVGVQYFGQTDHLCGARSKPGASFGHCAHHEEVLLECHWPDGTPRR</sequence>
<comment type="caution">
    <text evidence="1">The sequence shown here is derived from an EMBL/GenBank/DDBJ whole genome shotgun (WGS) entry which is preliminary data.</text>
</comment>
<protein>
    <submittedName>
        <fullName evidence="1">Uncharacterized protein</fullName>
    </submittedName>
</protein>
<evidence type="ECO:0000313" key="2">
    <source>
        <dbReference type="Proteomes" id="UP000294513"/>
    </source>
</evidence>
<evidence type="ECO:0000313" key="1">
    <source>
        <dbReference type="EMBL" id="TDD67817.1"/>
    </source>
</evidence>
<dbReference type="EMBL" id="SMKU01000351">
    <property type="protein sequence ID" value="TDD67817.1"/>
    <property type="molecule type" value="Genomic_DNA"/>
</dbReference>
<name>A0A4V2YRU9_9ACTN</name>
<organism evidence="1 2">
    <name type="scientific">Actinomadura rubrisoli</name>
    <dbReference type="NCBI Taxonomy" id="2530368"/>
    <lineage>
        <taxon>Bacteria</taxon>
        <taxon>Bacillati</taxon>
        <taxon>Actinomycetota</taxon>
        <taxon>Actinomycetes</taxon>
        <taxon>Streptosporangiales</taxon>
        <taxon>Thermomonosporaceae</taxon>
        <taxon>Actinomadura</taxon>
    </lineage>
</organism>
<dbReference type="RefSeq" id="WP_131902412.1">
    <property type="nucleotide sequence ID" value="NZ_SMKU01000351.1"/>
</dbReference>
<gene>
    <name evidence="1" type="ORF">E1298_38985</name>
</gene>
<proteinExistence type="predicted"/>
<accession>A0A4V2YRU9</accession>